<dbReference type="EMBL" id="AMFJ01028920">
    <property type="protein sequence ID" value="EKD44274.1"/>
    <property type="molecule type" value="Genomic_DNA"/>
</dbReference>
<proteinExistence type="predicted"/>
<organism evidence="1">
    <name type="scientific">uncultured bacterium</name>
    <name type="common">gcode 4</name>
    <dbReference type="NCBI Taxonomy" id="1234023"/>
    <lineage>
        <taxon>Bacteria</taxon>
        <taxon>environmental samples</taxon>
    </lineage>
</organism>
<sequence>MSLVPRNELSEDTKNASEKLSLFMKQPGISEVLEWTFMYDKQSILDKTPYNTTFFDVIGGISYQEWKEQKITSEQLILGVNSKFTVWIHELEEIKNTLSTKETTSEKTILEYEGINFIIVWIQAARSATIIELEKSSKTPILTPHERQRFCWEVESGQEKLYGSKISENMEESIMSLDLLCREFSENGENLTWEQQKRFLDIYDNLKKKVEECWTGTNLETPDIHNFHKKPIPQHNFTKEVLEKIKNIKIPREIYMRLWQGYIDAMGLHQKVVSNPNASSIYDGPITLEVPDSSWYDNISLKRVLELMVHEIWAHYANQAISKQNDFSIRWAKNIEKEEGLAIVLEYLLEGKKLIDIKWPGYAFPYILAGEYLSKDERQDLVDLRLKMDGDKGDEGHRRDLRVMRGYPLDGPWSQRKDASYGRGVNKIVDLVTNGKCSLTDFYKGKFSIDDIASWRLDALISKEKIVFPLLFPEMLLFMAGVGRQEFTHERFMTYMQEKYAGDISEDDLNNIEVIKEFSKIKIFITMWRDIENYLPNPID</sequence>
<protein>
    <submittedName>
        <fullName evidence="1">Uncharacterized protein</fullName>
    </submittedName>
</protein>
<dbReference type="AlphaFoldDB" id="K2A2P4"/>
<accession>K2A2P4</accession>
<evidence type="ECO:0000313" key="1">
    <source>
        <dbReference type="EMBL" id="EKD44274.1"/>
    </source>
</evidence>
<reference evidence="1" key="1">
    <citation type="journal article" date="2012" name="Science">
        <title>Fermentation, hydrogen, and sulfur metabolism in multiple uncultivated bacterial phyla.</title>
        <authorList>
            <person name="Wrighton K.C."/>
            <person name="Thomas B.C."/>
            <person name="Sharon I."/>
            <person name="Miller C.S."/>
            <person name="Castelle C.J."/>
            <person name="VerBerkmoes N.C."/>
            <person name="Wilkins M.J."/>
            <person name="Hettich R.L."/>
            <person name="Lipton M.S."/>
            <person name="Williams K.H."/>
            <person name="Long P.E."/>
            <person name="Banfield J.F."/>
        </authorList>
    </citation>
    <scope>NUCLEOTIDE SEQUENCE [LARGE SCALE GENOMIC DNA]</scope>
</reference>
<name>K2A2P4_9BACT</name>
<comment type="caution">
    <text evidence="1">The sequence shown here is derived from an EMBL/GenBank/DDBJ whole genome shotgun (WGS) entry which is preliminary data.</text>
</comment>
<gene>
    <name evidence="1" type="ORF">ACD_71C00189G0003</name>
</gene>